<feature type="compositionally biased region" description="Polar residues" evidence="1">
    <location>
        <begin position="518"/>
        <end position="540"/>
    </location>
</feature>
<dbReference type="OrthoDB" id="2576334at2759"/>
<accession>A0A9P6ECU5</accession>
<gene>
    <name evidence="3" type="ORF">CPB83DRAFT_857733</name>
</gene>
<keyword evidence="4" id="KW-1185">Reference proteome</keyword>
<keyword evidence="2" id="KW-0472">Membrane</keyword>
<sequence>MGDTLWQFELDDTSPSISYSPFPDTFSSPNLAEGWNPYYDLSGFAPSPGAIGNGTSSHITSKDGASFTIQWRGTGIELYGNTTQASFSVTLNSAALDVANPSSDPPSTSAKGSRLLADVNGLPDGYHTLTFTAIISSEQIPLNASMIVFDKAVLRTSIPSPSTNITYKAQNIDSTSITFSGQWASENGNSTAPYRVSHTAGDRVSTRFNGTSFALQGSTSSDGANFSVILDGVKTSLSARSSFNVENTTLFFAHGLNSSTEHSIDLSNDSGGKLALQADGFSTIVPSAPQPLPSPAAATPNNSSFSKGAVAAFTLAGVLAFLLLTSAFLYFCVYRRRRRKSGAPPVIYTFSHPSSKGSRESRRQRWLQGLIPRTPKQQEAGDKGYDDVLDIGTGAMESKEDLGDIDEVTRESAVVHEKQGSRGKGDRSGFAKWRREAVDGSIRGIGLPILFRHSDAKTSAGGARTDEPETSPQDTFESGRRYSHVRGTSDESSDSSSERRYIAMANLRNKGKARQITGAGSSPDMSQHAPTTKRSWSPSFRLTLPIPSPSKPSTSKFKWNIPGTSKQRSQEPSDASTQSAGLPPSPNAHQGHLSMQSGGDQVSSFIAASDPSPVATRKRIVDSLQPVRPPSYNDSQQHSSSSSNVLSIPRSVSHSGSGSPVQLTYPRSPLHQHQDSRNVLLREGDAPEDDSLEVSSNVKSLTHATSTSTSHPIHDNQQLPESTQPPPLTLAIPIHDRQQESSGSPDDSSPRAPPSLGQAIRGLSPWTSERGATSASGTSLGLALPYPSARQSVQTQASTVLSTTSTSDGSGSPVEFARNVSPSGVPLAAMHSTTSLVTHTAEDSQEATEEHYLTEPVQLDLRAMSPFQVDFDWRSVRTRTNVSHSSADETPAIYQTAPSRHSRASQSSSDVIPPLPGGPSFLQGSSRVPFRLTTSTMATAPPGVPSISSDLVTSFLDITSSREGSVRTKSLRTVASNENIFGDGSVPPLPGMLSQEPRSRWSNTTVPSFNTRRFTGVTKESSGDSEGEHSSGSNTFPIPVSMTLPPSPHHIMDFPEGSEPPRPSNQTSRTGISSGPPPHTHPILDLESPTDSVPRTVSDFHFRQSDSEDMPGSLLRPSSAPFHNRFLRPLPESPDEEKFSRPPLPQISMVPPSQPQTPAESPSVTRPRPLPTPPVARLNVPENPNLRTQLDP</sequence>
<comment type="caution">
    <text evidence="3">The sequence shown here is derived from an EMBL/GenBank/DDBJ whole genome shotgun (WGS) entry which is preliminary data.</text>
</comment>
<feature type="transmembrane region" description="Helical" evidence="2">
    <location>
        <begin position="309"/>
        <end position="333"/>
    </location>
</feature>
<dbReference type="EMBL" id="MU157870">
    <property type="protein sequence ID" value="KAF9526558.1"/>
    <property type="molecule type" value="Genomic_DNA"/>
</dbReference>
<feature type="compositionally biased region" description="Polar residues" evidence="1">
    <location>
        <begin position="562"/>
        <end position="580"/>
    </location>
</feature>
<evidence type="ECO:0000256" key="1">
    <source>
        <dbReference type="SAM" id="MobiDB-lite"/>
    </source>
</evidence>
<dbReference type="Proteomes" id="UP000807306">
    <property type="component" value="Unassembled WGS sequence"/>
</dbReference>
<dbReference type="AlphaFoldDB" id="A0A9P6ECU5"/>
<feature type="region of interest" description="Disordered" evidence="1">
    <location>
        <begin position="457"/>
        <end position="779"/>
    </location>
</feature>
<feature type="compositionally biased region" description="Polar residues" evidence="1">
    <location>
        <begin position="1064"/>
        <end position="1073"/>
    </location>
</feature>
<feature type="compositionally biased region" description="Basic and acidic residues" evidence="1">
    <location>
        <begin position="672"/>
        <end position="685"/>
    </location>
</feature>
<reference evidence="3" key="1">
    <citation type="submission" date="2020-11" db="EMBL/GenBank/DDBJ databases">
        <authorList>
            <consortium name="DOE Joint Genome Institute"/>
            <person name="Ahrendt S."/>
            <person name="Riley R."/>
            <person name="Andreopoulos W."/>
            <person name="Labutti K."/>
            <person name="Pangilinan J."/>
            <person name="Ruiz-Duenas F.J."/>
            <person name="Barrasa J.M."/>
            <person name="Sanchez-Garcia M."/>
            <person name="Camarero S."/>
            <person name="Miyauchi S."/>
            <person name="Serrano A."/>
            <person name="Linde D."/>
            <person name="Babiker R."/>
            <person name="Drula E."/>
            <person name="Ayuso-Fernandez I."/>
            <person name="Pacheco R."/>
            <person name="Padilla G."/>
            <person name="Ferreira P."/>
            <person name="Barriuso J."/>
            <person name="Kellner H."/>
            <person name="Castanera R."/>
            <person name="Alfaro M."/>
            <person name="Ramirez L."/>
            <person name="Pisabarro A.G."/>
            <person name="Kuo A."/>
            <person name="Tritt A."/>
            <person name="Lipzen A."/>
            <person name="He G."/>
            <person name="Yan M."/>
            <person name="Ng V."/>
            <person name="Cullen D."/>
            <person name="Martin F."/>
            <person name="Rosso M.-N."/>
            <person name="Henrissat B."/>
            <person name="Hibbett D."/>
            <person name="Martinez A.T."/>
            <person name="Grigoriev I.V."/>
        </authorList>
    </citation>
    <scope>NUCLEOTIDE SEQUENCE</scope>
    <source>
        <strain evidence="3">CBS 506.95</strain>
    </source>
</reference>
<protein>
    <submittedName>
        <fullName evidence="3">Uncharacterized protein</fullName>
    </submittedName>
</protein>
<evidence type="ECO:0000313" key="4">
    <source>
        <dbReference type="Proteomes" id="UP000807306"/>
    </source>
</evidence>
<feature type="compositionally biased region" description="Low complexity" evidence="1">
    <location>
        <begin position="700"/>
        <end position="711"/>
    </location>
</feature>
<feature type="region of interest" description="Disordered" evidence="1">
    <location>
        <begin position="982"/>
        <end position="1192"/>
    </location>
</feature>
<dbReference type="Gene3D" id="2.60.120.260">
    <property type="entry name" value="Galactose-binding domain-like"/>
    <property type="match status" value="2"/>
</dbReference>
<name>A0A9P6ECU5_9AGAR</name>
<feature type="compositionally biased region" description="Polar residues" evidence="1">
    <location>
        <begin position="765"/>
        <end position="779"/>
    </location>
</feature>
<keyword evidence="2" id="KW-0812">Transmembrane</keyword>
<evidence type="ECO:0000256" key="2">
    <source>
        <dbReference type="SAM" id="Phobius"/>
    </source>
</evidence>
<feature type="compositionally biased region" description="Low complexity" evidence="1">
    <location>
        <begin position="631"/>
        <end position="653"/>
    </location>
</feature>
<proteinExistence type="predicted"/>
<organism evidence="3 4">
    <name type="scientific">Crepidotus variabilis</name>
    <dbReference type="NCBI Taxonomy" id="179855"/>
    <lineage>
        <taxon>Eukaryota</taxon>
        <taxon>Fungi</taxon>
        <taxon>Dikarya</taxon>
        <taxon>Basidiomycota</taxon>
        <taxon>Agaricomycotina</taxon>
        <taxon>Agaricomycetes</taxon>
        <taxon>Agaricomycetidae</taxon>
        <taxon>Agaricales</taxon>
        <taxon>Agaricineae</taxon>
        <taxon>Crepidotaceae</taxon>
        <taxon>Crepidotus</taxon>
    </lineage>
</organism>
<evidence type="ECO:0000313" key="3">
    <source>
        <dbReference type="EMBL" id="KAF9526558.1"/>
    </source>
</evidence>
<feature type="compositionally biased region" description="Polar residues" evidence="1">
    <location>
        <begin position="593"/>
        <end position="606"/>
    </location>
</feature>
<feature type="compositionally biased region" description="Polar residues" evidence="1">
    <location>
        <begin position="1000"/>
        <end position="1013"/>
    </location>
</feature>
<keyword evidence="2" id="KW-1133">Transmembrane helix</keyword>